<keyword evidence="2" id="KW-0808">Transferase</keyword>
<evidence type="ECO:0000259" key="8">
    <source>
        <dbReference type="Pfam" id="PF02782"/>
    </source>
</evidence>
<evidence type="ECO:0000256" key="1">
    <source>
        <dbReference type="ARBA" id="ARBA00009156"/>
    </source>
</evidence>
<feature type="region of interest" description="Disordered" evidence="6">
    <location>
        <begin position="463"/>
        <end position="491"/>
    </location>
</feature>
<dbReference type="GO" id="GO:0004370">
    <property type="term" value="F:glycerol kinase activity"/>
    <property type="evidence" value="ECO:0007669"/>
    <property type="project" value="TreeGrafter"/>
</dbReference>
<feature type="domain" description="Carbohydrate kinase FGGY N-terminal" evidence="7">
    <location>
        <begin position="1"/>
        <end position="201"/>
    </location>
</feature>
<evidence type="ECO:0000259" key="7">
    <source>
        <dbReference type="Pfam" id="PF00370"/>
    </source>
</evidence>
<evidence type="ECO:0000256" key="6">
    <source>
        <dbReference type="SAM" id="MobiDB-lite"/>
    </source>
</evidence>
<dbReference type="Proteomes" id="UP000295411">
    <property type="component" value="Unassembled WGS sequence"/>
</dbReference>
<protein>
    <submittedName>
        <fullName evidence="9">Glycerol kinase</fullName>
    </submittedName>
</protein>
<dbReference type="AlphaFoldDB" id="A0A4V3AMW0"/>
<comment type="caution">
    <text evidence="9">The sequence shown here is derived from an EMBL/GenBank/DDBJ whole genome shotgun (WGS) entry which is preliminary data.</text>
</comment>
<dbReference type="PIRSF" id="PIRSF000538">
    <property type="entry name" value="GlpK"/>
    <property type="match status" value="1"/>
</dbReference>
<comment type="similarity">
    <text evidence="1">Belongs to the FGGY kinase family.</text>
</comment>
<dbReference type="EMBL" id="SMTK01000001">
    <property type="protein sequence ID" value="TDK28324.1"/>
    <property type="molecule type" value="Genomic_DNA"/>
</dbReference>
<evidence type="ECO:0000256" key="2">
    <source>
        <dbReference type="ARBA" id="ARBA00022679"/>
    </source>
</evidence>
<feature type="domain" description="Carbohydrate kinase FGGY C-terminal" evidence="8">
    <location>
        <begin position="236"/>
        <end position="422"/>
    </location>
</feature>
<sequence>MDAAGSISGRAQVSLTQQHPQPGWVEQDPLDIRNSVTSAIGASLKGLGSSAVAGIGLSTQRESIMIWDRITGAPLGPILGWQDRRTVQRAKELISDGAGPMVQRVSGLPIDPMFSALKLQWLLDDVDPDRRLSRAGKIAAGTVDSWLVNCLTGEHRIEAGNASRTQLLNLDAVDWDTGLLDLFRVPSEVLPEVVASNAPTRSLLGTDAVGAAVCAVLGDSHSALYAHGIREAGAVKATYGTGSSIMGLLNREGISGQLEGLVRTLAWHDGTPRYAFEGNILATGATAVWLAQVLGTDVAHLDSLARTVESSGGVNVVPAFAGLGAPWWDERAEAAISGFNLGTTSAHLARAAFESIALQIEDVLSAAEKSTTTRIGSVLADGGPTSNAWLMQMQANLSQRTVLRSTIPDLSALGVAHMAAVQSGLCSADEIDAMPRNRTEIAPDLPAAEANARKLSWARAVSRARWTPGEEPGTTQQQDGALASTAKGSGQ</sequence>
<feature type="region of interest" description="Disordered" evidence="6">
    <location>
        <begin position="1"/>
        <end position="24"/>
    </location>
</feature>
<dbReference type="InterPro" id="IPR018485">
    <property type="entry name" value="FGGY_C"/>
</dbReference>
<keyword evidence="10" id="KW-1185">Reference proteome</keyword>
<dbReference type="OrthoDB" id="9805576at2"/>
<dbReference type="GO" id="GO:0005829">
    <property type="term" value="C:cytosol"/>
    <property type="evidence" value="ECO:0007669"/>
    <property type="project" value="TreeGrafter"/>
</dbReference>
<proteinExistence type="inferred from homology"/>
<gene>
    <name evidence="9" type="ORF">E2F48_03920</name>
</gene>
<dbReference type="InterPro" id="IPR018484">
    <property type="entry name" value="FGGY_N"/>
</dbReference>
<dbReference type="Gene3D" id="3.30.420.40">
    <property type="match status" value="2"/>
</dbReference>
<name>A0A4V3AMW0_9MICC</name>
<dbReference type="InterPro" id="IPR043129">
    <property type="entry name" value="ATPase_NBD"/>
</dbReference>
<evidence type="ECO:0000256" key="3">
    <source>
        <dbReference type="ARBA" id="ARBA00022741"/>
    </source>
</evidence>
<dbReference type="Pfam" id="PF00370">
    <property type="entry name" value="FGGY_N"/>
    <property type="match status" value="1"/>
</dbReference>
<dbReference type="Pfam" id="PF02782">
    <property type="entry name" value="FGGY_C"/>
    <property type="match status" value="1"/>
</dbReference>
<reference evidence="9 10" key="1">
    <citation type="submission" date="2019-03" db="EMBL/GenBank/DDBJ databases">
        <title>Arthrobacter sp. nov., an bacterium isolated from biocrust in Mu Us Desert.</title>
        <authorList>
            <person name="Lixiong L."/>
        </authorList>
    </citation>
    <scope>NUCLEOTIDE SEQUENCE [LARGE SCALE GENOMIC DNA]</scope>
    <source>
        <strain evidence="9 10">SLN-3</strain>
    </source>
</reference>
<keyword evidence="4 9" id="KW-0418">Kinase</keyword>
<evidence type="ECO:0000256" key="5">
    <source>
        <dbReference type="ARBA" id="ARBA00022840"/>
    </source>
</evidence>
<accession>A0A4V3AMW0</accession>
<organism evidence="9 10">
    <name type="scientific">Arthrobacter crusticola</name>
    <dbReference type="NCBI Taxonomy" id="2547960"/>
    <lineage>
        <taxon>Bacteria</taxon>
        <taxon>Bacillati</taxon>
        <taxon>Actinomycetota</taxon>
        <taxon>Actinomycetes</taxon>
        <taxon>Micrococcales</taxon>
        <taxon>Micrococcaceae</taxon>
        <taxon>Arthrobacter</taxon>
    </lineage>
</organism>
<feature type="compositionally biased region" description="Polar residues" evidence="6">
    <location>
        <begin position="9"/>
        <end position="20"/>
    </location>
</feature>
<dbReference type="InterPro" id="IPR000577">
    <property type="entry name" value="Carb_kinase_FGGY"/>
</dbReference>
<evidence type="ECO:0000313" key="10">
    <source>
        <dbReference type="Proteomes" id="UP000295411"/>
    </source>
</evidence>
<keyword evidence="3" id="KW-0547">Nucleotide-binding</keyword>
<evidence type="ECO:0000313" key="9">
    <source>
        <dbReference type="EMBL" id="TDK28324.1"/>
    </source>
</evidence>
<evidence type="ECO:0000256" key="4">
    <source>
        <dbReference type="ARBA" id="ARBA00022777"/>
    </source>
</evidence>
<keyword evidence="5" id="KW-0067">ATP-binding</keyword>
<dbReference type="GO" id="GO:0005524">
    <property type="term" value="F:ATP binding"/>
    <property type="evidence" value="ECO:0007669"/>
    <property type="project" value="UniProtKB-KW"/>
</dbReference>
<dbReference type="GO" id="GO:0019563">
    <property type="term" value="P:glycerol catabolic process"/>
    <property type="evidence" value="ECO:0007669"/>
    <property type="project" value="TreeGrafter"/>
</dbReference>
<dbReference type="PANTHER" id="PTHR10196">
    <property type="entry name" value="SUGAR KINASE"/>
    <property type="match status" value="1"/>
</dbReference>
<dbReference type="SUPFAM" id="SSF53067">
    <property type="entry name" value="Actin-like ATPase domain"/>
    <property type="match status" value="2"/>
</dbReference>
<dbReference type="PANTHER" id="PTHR10196:SF69">
    <property type="entry name" value="GLYCEROL KINASE"/>
    <property type="match status" value="1"/>
</dbReference>